<dbReference type="RefSeq" id="WP_097154590.1">
    <property type="nucleotide sequence ID" value="NZ_OBEL01000004.1"/>
</dbReference>
<dbReference type="OrthoDB" id="4964541at2"/>
<evidence type="ECO:0000256" key="1">
    <source>
        <dbReference type="ARBA" id="ARBA00004429"/>
    </source>
</evidence>
<name>A0A285PER1_9HYPH</name>
<feature type="transmembrane region" description="Helical" evidence="9">
    <location>
        <begin position="12"/>
        <end position="41"/>
    </location>
</feature>
<keyword evidence="3" id="KW-1003">Cell membrane</keyword>
<proteinExistence type="inferred from homology"/>
<keyword evidence="5 9" id="KW-0812">Transmembrane</keyword>
<keyword evidence="4 9" id="KW-0997">Cell inner membrane</keyword>
<evidence type="ECO:0000256" key="9">
    <source>
        <dbReference type="RuleBase" id="RU369079"/>
    </source>
</evidence>
<dbReference type="GO" id="GO:0005886">
    <property type="term" value="C:plasma membrane"/>
    <property type="evidence" value="ECO:0007669"/>
    <property type="project" value="UniProtKB-SubCell"/>
</dbReference>
<reference evidence="11 12" key="1">
    <citation type="submission" date="2017-09" db="EMBL/GenBank/DDBJ databases">
        <authorList>
            <person name="Ehlers B."/>
            <person name="Leendertz F.H."/>
        </authorList>
    </citation>
    <scope>NUCLEOTIDE SEQUENCE [LARGE SCALE GENOMIC DNA]</scope>
    <source>
        <strain evidence="11 12">DSM 18289</strain>
    </source>
</reference>
<dbReference type="InterPro" id="IPR007387">
    <property type="entry name" value="TRAP_DctQ"/>
</dbReference>
<dbReference type="GO" id="GO:0022857">
    <property type="term" value="F:transmembrane transporter activity"/>
    <property type="evidence" value="ECO:0007669"/>
    <property type="project" value="UniProtKB-UniRule"/>
</dbReference>
<protein>
    <recommendedName>
        <fullName evidence="9">TRAP transporter small permease protein</fullName>
    </recommendedName>
</protein>
<dbReference type="GO" id="GO:0015740">
    <property type="term" value="P:C4-dicarboxylate transport"/>
    <property type="evidence" value="ECO:0007669"/>
    <property type="project" value="TreeGrafter"/>
</dbReference>
<feature type="transmembrane region" description="Helical" evidence="9">
    <location>
        <begin position="47"/>
        <end position="65"/>
    </location>
</feature>
<keyword evidence="12" id="KW-1185">Reference proteome</keyword>
<accession>A0A285PER1</accession>
<gene>
    <name evidence="11" type="ORF">SAMN06265368_3323</name>
</gene>
<dbReference type="Proteomes" id="UP000219439">
    <property type="component" value="Unassembled WGS sequence"/>
</dbReference>
<comment type="subcellular location">
    <subcellularLocation>
        <location evidence="1 9">Cell inner membrane</location>
        <topology evidence="1 9">Multi-pass membrane protein</topology>
    </subcellularLocation>
</comment>
<comment type="function">
    <text evidence="9">Part of the tripartite ATP-independent periplasmic (TRAP) transport system.</text>
</comment>
<dbReference type="Pfam" id="PF04290">
    <property type="entry name" value="DctQ"/>
    <property type="match status" value="1"/>
</dbReference>
<evidence type="ECO:0000256" key="2">
    <source>
        <dbReference type="ARBA" id="ARBA00022448"/>
    </source>
</evidence>
<feature type="domain" description="Tripartite ATP-independent periplasmic transporters DctQ component" evidence="10">
    <location>
        <begin position="24"/>
        <end position="169"/>
    </location>
</feature>
<dbReference type="PANTHER" id="PTHR35011">
    <property type="entry name" value="2,3-DIKETO-L-GULONATE TRAP TRANSPORTER SMALL PERMEASE PROTEIN YIAM"/>
    <property type="match status" value="1"/>
</dbReference>
<evidence type="ECO:0000256" key="5">
    <source>
        <dbReference type="ARBA" id="ARBA00022692"/>
    </source>
</evidence>
<dbReference type="InterPro" id="IPR055348">
    <property type="entry name" value="DctQ"/>
</dbReference>
<evidence type="ECO:0000313" key="12">
    <source>
        <dbReference type="Proteomes" id="UP000219439"/>
    </source>
</evidence>
<evidence type="ECO:0000313" key="11">
    <source>
        <dbReference type="EMBL" id="SNZ20220.1"/>
    </source>
</evidence>
<evidence type="ECO:0000259" key="10">
    <source>
        <dbReference type="Pfam" id="PF04290"/>
    </source>
</evidence>
<feature type="transmembrane region" description="Helical" evidence="9">
    <location>
        <begin position="86"/>
        <end position="110"/>
    </location>
</feature>
<keyword evidence="7 9" id="KW-0472">Membrane</keyword>
<evidence type="ECO:0000256" key="3">
    <source>
        <dbReference type="ARBA" id="ARBA00022475"/>
    </source>
</evidence>
<keyword evidence="6 9" id="KW-1133">Transmembrane helix</keyword>
<sequence length="181" mass="20895">MIRRFSTFWAELELKCAALLAAGITLLILLNVITRTIGIALFWVDELAIYLMIWMTFFAASAAIHHKNSVAVTLLADALDYKQRRLLMRCVDVILFAMALGMIYFCWRWFLPLDLLQAGLDIEVFQGETFNFIYSEITNTLPIRKVWVWLIMWFFAFGLFLHSLNNLLHPADQHADQSGTS</sequence>
<evidence type="ECO:0000256" key="7">
    <source>
        <dbReference type="ARBA" id="ARBA00023136"/>
    </source>
</evidence>
<feature type="transmembrane region" description="Helical" evidence="9">
    <location>
        <begin position="146"/>
        <end position="164"/>
    </location>
</feature>
<evidence type="ECO:0000256" key="4">
    <source>
        <dbReference type="ARBA" id="ARBA00022519"/>
    </source>
</evidence>
<organism evidence="11 12">
    <name type="scientific">Cohaesibacter gelatinilyticus</name>
    <dbReference type="NCBI Taxonomy" id="372072"/>
    <lineage>
        <taxon>Bacteria</taxon>
        <taxon>Pseudomonadati</taxon>
        <taxon>Pseudomonadota</taxon>
        <taxon>Alphaproteobacteria</taxon>
        <taxon>Hyphomicrobiales</taxon>
        <taxon>Cohaesibacteraceae</taxon>
    </lineage>
</organism>
<comment type="similarity">
    <text evidence="8 9">Belongs to the TRAP transporter small permease family.</text>
</comment>
<dbReference type="AlphaFoldDB" id="A0A285PER1"/>
<evidence type="ECO:0000256" key="6">
    <source>
        <dbReference type="ARBA" id="ARBA00022989"/>
    </source>
</evidence>
<comment type="subunit">
    <text evidence="9">The complex comprises the extracytoplasmic solute receptor protein and the two transmembrane proteins.</text>
</comment>
<keyword evidence="2 9" id="KW-0813">Transport</keyword>
<dbReference type="EMBL" id="OBEL01000004">
    <property type="protein sequence ID" value="SNZ20220.1"/>
    <property type="molecule type" value="Genomic_DNA"/>
</dbReference>
<evidence type="ECO:0000256" key="8">
    <source>
        <dbReference type="ARBA" id="ARBA00038436"/>
    </source>
</evidence>
<dbReference type="PANTHER" id="PTHR35011:SF2">
    <property type="entry name" value="2,3-DIKETO-L-GULONATE TRAP TRANSPORTER SMALL PERMEASE PROTEIN YIAM"/>
    <property type="match status" value="1"/>
</dbReference>